<dbReference type="InterPro" id="IPR009964">
    <property type="entry name" value="DUF1491"/>
</dbReference>
<organism evidence="1 2">
    <name type="scientific">Brevundimonas terrae</name>
    <dbReference type="NCBI Taxonomy" id="363631"/>
    <lineage>
        <taxon>Bacteria</taxon>
        <taxon>Pseudomonadati</taxon>
        <taxon>Pseudomonadota</taxon>
        <taxon>Alphaproteobacteria</taxon>
        <taxon>Caulobacterales</taxon>
        <taxon>Caulobacteraceae</taxon>
        <taxon>Brevundimonas</taxon>
    </lineage>
</organism>
<evidence type="ECO:0000313" key="2">
    <source>
        <dbReference type="Proteomes" id="UP001500791"/>
    </source>
</evidence>
<sequence>MLLSTDVWVSALIRHAELEGAFATVVRKGDARAGDVIIKAYNTSERTARLYSQSVDMNGQPLWIQPVTSEMESELDAYLERRRGYDPDLWVVEIEDRHGRHFIPDKVEGEKSDS</sequence>
<name>A0ABN0Y920_9CAUL</name>
<proteinExistence type="predicted"/>
<dbReference type="EMBL" id="BAAAEJ010000005">
    <property type="protein sequence ID" value="GAA0387146.1"/>
    <property type="molecule type" value="Genomic_DNA"/>
</dbReference>
<evidence type="ECO:0000313" key="1">
    <source>
        <dbReference type="EMBL" id="GAA0387146.1"/>
    </source>
</evidence>
<protein>
    <submittedName>
        <fullName evidence="1">DUF1491 family protein</fullName>
    </submittedName>
</protein>
<dbReference type="Pfam" id="PF07372">
    <property type="entry name" value="DUF1491"/>
    <property type="match status" value="1"/>
</dbReference>
<gene>
    <name evidence="1" type="ORF">GCM10009093_12420</name>
</gene>
<dbReference type="RefSeq" id="WP_167178669.1">
    <property type="nucleotide sequence ID" value="NZ_BAAAEJ010000005.1"/>
</dbReference>
<keyword evidence="2" id="KW-1185">Reference proteome</keyword>
<accession>A0ABN0Y920</accession>
<reference evidence="1 2" key="1">
    <citation type="journal article" date="2019" name="Int. J. Syst. Evol. Microbiol.">
        <title>The Global Catalogue of Microorganisms (GCM) 10K type strain sequencing project: providing services to taxonomists for standard genome sequencing and annotation.</title>
        <authorList>
            <consortium name="The Broad Institute Genomics Platform"/>
            <consortium name="The Broad Institute Genome Sequencing Center for Infectious Disease"/>
            <person name="Wu L."/>
            <person name="Ma J."/>
        </authorList>
    </citation>
    <scope>NUCLEOTIDE SEQUENCE [LARGE SCALE GENOMIC DNA]</scope>
    <source>
        <strain evidence="1 2">JCM 13476</strain>
    </source>
</reference>
<comment type="caution">
    <text evidence="1">The sequence shown here is derived from an EMBL/GenBank/DDBJ whole genome shotgun (WGS) entry which is preliminary data.</text>
</comment>
<dbReference type="Proteomes" id="UP001500791">
    <property type="component" value="Unassembled WGS sequence"/>
</dbReference>
<dbReference type="Gene3D" id="3.40.1530.20">
    <property type="entry name" value="Protein of unknown function (DUF1491)"/>
    <property type="match status" value="1"/>
</dbReference>